<dbReference type="Gene3D" id="3.90.470.20">
    <property type="entry name" value="4'-phosphopantetheinyl transferase domain"/>
    <property type="match status" value="1"/>
</dbReference>
<organism evidence="5">
    <name type="scientific">Streptomyces sp. NBC_01393</name>
    <dbReference type="NCBI Taxonomy" id="2903851"/>
    <lineage>
        <taxon>Bacteria</taxon>
        <taxon>Bacillati</taxon>
        <taxon>Actinomycetota</taxon>
        <taxon>Actinomycetes</taxon>
        <taxon>Kitasatosporales</taxon>
        <taxon>Streptomycetaceae</taxon>
        <taxon>Streptomyces</taxon>
    </lineage>
</organism>
<feature type="compositionally biased region" description="Low complexity" evidence="3">
    <location>
        <begin position="1"/>
        <end position="20"/>
    </location>
</feature>
<dbReference type="GO" id="GO:0019878">
    <property type="term" value="P:lysine biosynthetic process via aminoadipic acid"/>
    <property type="evidence" value="ECO:0007669"/>
    <property type="project" value="TreeGrafter"/>
</dbReference>
<feature type="domain" description="4'-phosphopantetheinyl transferase" evidence="4">
    <location>
        <begin position="135"/>
        <end position="198"/>
    </location>
</feature>
<evidence type="ECO:0000256" key="2">
    <source>
        <dbReference type="ARBA" id="ARBA00022679"/>
    </source>
</evidence>
<dbReference type="AlphaFoldDB" id="A0AAU3HYQ9"/>
<reference evidence="5" key="1">
    <citation type="submission" date="2022-10" db="EMBL/GenBank/DDBJ databases">
        <title>The complete genomes of actinobacterial strains from the NBC collection.</title>
        <authorList>
            <person name="Joergensen T.S."/>
            <person name="Alvarez Arevalo M."/>
            <person name="Sterndorff E.B."/>
            <person name="Faurdal D."/>
            <person name="Vuksanovic O."/>
            <person name="Mourched A.-S."/>
            <person name="Charusanti P."/>
            <person name="Shaw S."/>
            <person name="Blin K."/>
            <person name="Weber T."/>
        </authorList>
    </citation>
    <scope>NUCLEOTIDE SEQUENCE</scope>
    <source>
        <strain evidence="5">NBC_01393</strain>
    </source>
</reference>
<sequence>MSVGNPRAPRPLALGAGPAEAEPDGPGSLWLVDAAQEGSAALGLAAGYLDAHERRRAAAFRREEDRRCYVTAHVALRVLLGARTGTGAGGVRFEREPCASCGGPHGQFVAPDAGLHFSLSHSGDLTLLAFGPAALGVDVEALPSRAAVRELGGQLHPREHAELLALAEEERPAAFARTWVRKEAYLKGLGLGLSRDVSLDYVGTGPGGASALPGWSVADVAVPSGFAGAVAVPDAEGR</sequence>
<proteinExistence type="inferred from homology"/>
<protein>
    <submittedName>
        <fullName evidence="5">4'-phosphopantetheinyl transferase superfamily protein</fullName>
    </submittedName>
</protein>
<dbReference type="SUPFAM" id="SSF56214">
    <property type="entry name" value="4'-phosphopantetheinyl transferase"/>
    <property type="match status" value="2"/>
</dbReference>
<dbReference type="EMBL" id="CP109546">
    <property type="protein sequence ID" value="WTZ10571.1"/>
    <property type="molecule type" value="Genomic_DNA"/>
</dbReference>
<keyword evidence="2 5" id="KW-0808">Transferase</keyword>
<evidence type="ECO:0000313" key="5">
    <source>
        <dbReference type="EMBL" id="WTZ10571.1"/>
    </source>
</evidence>
<gene>
    <name evidence="5" type="ORF">OG699_22875</name>
</gene>
<evidence type="ECO:0000256" key="1">
    <source>
        <dbReference type="ARBA" id="ARBA00010990"/>
    </source>
</evidence>
<comment type="similarity">
    <text evidence="1">Belongs to the P-Pant transferase superfamily. Gsp/Sfp/HetI/AcpT family.</text>
</comment>
<accession>A0AAU3HYQ9</accession>
<dbReference type="GO" id="GO:0000287">
    <property type="term" value="F:magnesium ion binding"/>
    <property type="evidence" value="ECO:0007669"/>
    <property type="project" value="InterPro"/>
</dbReference>
<evidence type="ECO:0000259" key="4">
    <source>
        <dbReference type="Pfam" id="PF01648"/>
    </source>
</evidence>
<dbReference type="InterPro" id="IPR037143">
    <property type="entry name" value="4-PPantetheinyl_Trfase_dom_sf"/>
</dbReference>
<dbReference type="InterPro" id="IPR050559">
    <property type="entry name" value="P-Pant_transferase_sf"/>
</dbReference>
<feature type="region of interest" description="Disordered" evidence="3">
    <location>
        <begin position="1"/>
        <end position="27"/>
    </location>
</feature>
<evidence type="ECO:0000256" key="3">
    <source>
        <dbReference type="SAM" id="MobiDB-lite"/>
    </source>
</evidence>
<dbReference type="PANTHER" id="PTHR12215:SF10">
    <property type="entry name" value="L-AMINOADIPATE-SEMIALDEHYDE DEHYDROGENASE-PHOSPHOPANTETHEINYL TRANSFERASE"/>
    <property type="match status" value="1"/>
</dbReference>
<dbReference type="GO" id="GO:0005829">
    <property type="term" value="C:cytosol"/>
    <property type="evidence" value="ECO:0007669"/>
    <property type="project" value="TreeGrafter"/>
</dbReference>
<dbReference type="InterPro" id="IPR008278">
    <property type="entry name" value="4-PPantetheinyl_Trfase_dom"/>
</dbReference>
<dbReference type="GO" id="GO:0008897">
    <property type="term" value="F:holo-[acyl-carrier-protein] synthase activity"/>
    <property type="evidence" value="ECO:0007669"/>
    <property type="project" value="InterPro"/>
</dbReference>
<dbReference type="PANTHER" id="PTHR12215">
    <property type="entry name" value="PHOSPHOPANTETHEINE TRANSFERASE"/>
    <property type="match status" value="1"/>
</dbReference>
<name>A0AAU3HYQ9_9ACTN</name>
<dbReference type="Pfam" id="PF01648">
    <property type="entry name" value="ACPS"/>
    <property type="match status" value="1"/>
</dbReference>